<dbReference type="Proteomes" id="UP001188597">
    <property type="component" value="Unassembled WGS sequence"/>
</dbReference>
<dbReference type="AlphaFoldDB" id="A0AA89AH06"/>
<dbReference type="InterPro" id="IPR043502">
    <property type="entry name" value="DNA/RNA_pol_sf"/>
</dbReference>
<feature type="region of interest" description="Disordered" evidence="1">
    <location>
        <begin position="211"/>
        <end position="231"/>
    </location>
</feature>
<evidence type="ECO:0000313" key="4">
    <source>
        <dbReference type="Proteomes" id="UP001188597"/>
    </source>
</evidence>
<dbReference type="SUPFAM" id="SSF53098">
    <property type="entry name" value="Ribonuclease H-like"/>
    <property type="match status" value="1"/>
</dbReference>
<dbReference type="PANTHER" id="PTHR48475:SF1">
    <property type="entry name" value="RNASE H TYPE-1 DOMAIN-CONTAINING PROTEIN"/>
    <property type="match status" value="1"/>
</dbReference>
<dbReference type="SUPFAM" id="SSF56672">
    <property type="entry name" value="DNA/RNA polymerases"/>
    <property type="match status" value="1"/>
</dbReference>
<proteinExistence type="predicted"/>
<reference evidence="3" key="1">
    <citation type="submission" date="2022-12" db="EMBL/GenBank/DDBJ databases">
        <title>Draft genome assemblies for two species of Escallonia (Escalloniales).</title>
        <authorList>
            <person name="Chanderbali A."/>
            <person name="Dervinis C."/>
            <person name="Anghel I."/>
            <person name="Soltis D."/>
            <person name="Soltis P."/>
            <person name="Zapata F."/>
        </authorList>
    </citation>
    <scope>NUCLEOTIDE SEQUENCE</scope>
    <source>
        <strain evidence="3">UCBG64.0493</strain>
        <tissue evidence="3">Leaf</tissue>
    </source>
</reference>
<comment type="caution">
    <text evidence="3">The sequence shown here is derived from an EMBL/GenBank/DDBJ whole genome shotgun (WGS) entry which is preliminary data.</text>
</comment>
<evidence type="ECO:0000259" key="2">
    <source>
        <dbReference type="Pfam" id="PF17919"/>
    </source>
</evidence>
<accession>A0AA89AH06</accession>
<keyword evidence="4" id="KW-1185">Reference proteome</keyword>
<name>A0AA89AH06_9ASTE</name>
<dbReference type="InterPro" id="IPR041577">
    <property type="entry name" value="RT_RNaseH_2"/>
</dbReference>
<sequence>MDSYVALGSYYSPKVGKTQRIKDYLMKLPVLMALVKGKPVILYMAAMDTFLGALLAQHNDQGKENALCYLSRTLIGAELRYTTMEKVKGQALADFLEAHLVPDDSLLVLDLPDEEIMQTKIKKMWEMYFNGASRSLDGEKQNDPKNNQYEGCSNNEAEYEAIITGLELSLEIRLAELESLDGNRLIAQQSLEMYQQRMENAFDKRVKLRSFKKEDSSANRSHSKDQRKTGV</sequence>
<dbReference type="PANTHER" id="PTHR48475">
    <property type="entry name" value="RIBONUCLEASE H"/>
    <property type="match status" value="1"/>
</dbReference>
<organism evidence="3 4">
    <name type="scientific">Escallonia herrerae</name>
    <dbReference type="NCBI Taxonomy" id="1293975"/>
    <lineage>
        <taxon>Eukaryota</taxon>
        <taxon>Viridiplantae</taxon>
        <taxon>Streptophyta</taxon>
        <taxon>Embryophyta</taxon>
        <taxon>Tracheophyta</taxon>
        <taxon>Spermatophyta</taxon>
        <taxon>Magnoliopsida</taxon>
        <taxon>eudicotyledons</taxon>
        <taxon>Gunneridae</taxon>
        <taxon>Pentapetalae</taxon>
        <taxon>asterids</taxon>
        <taxon>campanulids</taxon>
        <taxon>Escalloniales</taxon>
        <taxon>Escalloniaceae</taxon>
        <taxon>Escallonia</taxon>
    </lineage>
</organism>
<evidence type="ECO:0000313" key="3">
    <source>
        <dbReference type="EMBL" id="KAK3002053.1"/>
    </source>
</evidence>
<evidence type="ECO:0000256" key="1">
    <source>
        <dbReference type="SAM" id="MobiDB-lite"/>
    </source>
</evidence>
<feature type="domain" description="Reverse transcriptase/retrotransposon-derived protein RNase H-like" evidence="2">
    <location>
        <begin position="19"/>
        <end position="86"/>
    </location>
</feature>
<dbReference type="InterPro" id="IPR012337">
    <property type="entry name" value="RNaseH-like_sf"/>
</dbReference>
<protein>
    <recommendedName>
        <fullName evidence="2">Reverse transcriptase/retrotransposon-derived protein RNase H-like domain-containing protein</fullName>
    </recommendedName>
</protein>
<gene>
    <name evidence="3" type="ORF">RJ639_021824</name>
</gene>
<dbReference type="EMBL" id="JAVXUP010002662">
    <property type="protein sequence ID" value="KAK3002053.1"/>
    <property type="molecule type" value="Genomic_DNA"/>
</dbReference>
<dbReference type="Pfam" id="PF17919">
    <property type="entry name" value="RT_RNaseH_2"/>
    <property type="match status" value="1"/>
</dbReference>